<dbReference type="EMBL" id="DVMT01000028">
    <property type="protein sequence ID" value="HIU40207.1"/>
    <property type="molecule type" value="Genomic_DNA"/>
</dbReference>
<protein>
    <submittedName>
        <fullName evidence="2">Uncharacterized protein</fullName>
    </submittedName>
</protein>
<keyword evidence="1" id="KW-1133">Transmembrane helix</keyword>
<name>A0A9D1IQ77_9FIRM</name>
<reference evidence="2" key="1">
    <citation type="submission" date="2020-10" db="EMBL/GenBank/DDBJ databases">
        <authorList>
            <person name="Gilroy R."/>
        </authorList>
    </citation>
    <scope>NUCLEOTIDE SEQUENCE</scope>
    <source>
        <strain evidence="2">CHK193-30670</strain>
    </source>
</reference>
<keyword evidence="1" id="KW-0472">Membrane</keyword>
<evidence type="ECO:0000313" key="3">
    <source>
        <dbReference type="Proteomes" id="UP000824074"/>
    </source>
</evidence>
<evidence type="ECO:0000256" key="1">
    <source>
        <dbReference type="SAM" id="Phobius"/>
    </source>
</evidence>
<comment type="caution">
    <text evidence="2">The sequence shown here is derived from an EMBL/GenBank/DDBJ whole genome shotgun (WGS) entry which is preliminary data.</text>
</comment>
<evidence type="ECO:0000313" key="2">
    <source>
        <dbReference type="EMBL" id="HIU40207.1"/>
    </source>
</evidence>
<dbReference type="AlphaFoldDB" id="A0A9D1IQ77"/>
<feature type="transmembrane region" description="Helical" evidence="1">
    <location>
        <begin position="12"/>
        <end position="37"/>
    </location>
</feature>
<sequence>MDIDVKKETKKLIWITLGLLFSVPFIVITFVIVYVVISGISSVYSKNANVPKGYYDFYEALGRNTNGNYLDYGKYYYNSASSVLKDNIYQVVKEEDINKIKDIFTNVKELMEKENRKNEYDFDEGVISKGDYFYLNERGKHKYMIYFFDIDSNTLYYVNLK</sequence>
<reference evidence="2" key="2">
    <citation type="journal article" date="2021" name="PeerJ">
        <title>Extensive microbial diversity within the chicken gut microbiome revealed by metagenomics and culture.</title>
        <authorList>
            <person name="Gilroy R."/>
            <person name="Ravi A."/>
            <person name="Getino M."/>
            <person name="Pursley I."/>
            <person name="Horton D.L."/>
            <person name="Alikhan N.F."/>
            <person name="Baker D."/>
            <person name="Gharbi K."/>
            <person name="Hall N."/>
            <person name="Watson M."/>
            <person name="Adriaenssens E.M."/>
            <person name="Foster-Nyarko E."/>
            <person name="Jarju S."/>
            <person name="Secka A."/>
            <person name="Antonio M."/>
            <person name="Oren A."/>
            <person name="Chaudhuri R.R."/>
            <person name="La Ragione R."/>
            <person name="Hildebrand F."/>
            <person name="Pallen M.J."/>
        </authorList>
    </citation>
    <scope>NUCLEOTIDE SEQUENCE</scope>
    <source>
        <strain evidence="2">CHK193-30670</strain>
    </source>
</reference>
<keyword evidence="1" id="KW-0812">Transmembrane</keyword>
<accession>A0A9D1IQ77</accession>
<organism evidence="2 3">
    <name type="scientific">Candidatus Aphodocola excrementigallinarum</name>
    <dbReference type="NCBI Taxonomy" id="2840670"/>
    <lineage>
        <taxon>Bacteria</taxon>
        <taxon>Bacillati</taxon>
        <taxon>Bacillota</taxon>
        <taxon>Bacilli</taxon>
        <taxon>Candidatus Aphodocola</taxon>
    </lineage>
</organism>
<gene>
    <name evidence="2" type="ORF">IAB68_02760</name>
</gene>
<proteinExistence type="predicted"/>
<dbReference type="Proteomes" id="UP000824074">
    <property type="component" value="Unassembled WGS sequence"/>
</dbReference>